<evidence type="ECO:0000313" key="8">
    <source>
        <dbReference type="EMBL" id="SEG46906.1"/>
    </source>
</evidence>
<evidence type="ECO:0000256" key="2">
    <source>
        <dbReference type="ARBA" id="ARBA00022908"/>
    </source>
</evidence>
<dbReference type="Proteomes" id="UP000236728">
    <property type="component" value="Unassembled WGS sequence"/>
</dbReference>
<organism evidence="8 9">
    <name type="scientific">Bryocella elongata</name>
    <dbReference type="NCBI Taxonomy" id="863522"/>
    <lineage>
        <taxon>Bacteria</taxon>
        <taxon>Pseudomonadati</taxon>
        <taxon>Acidobacteriota</taxon>
        <taxon>Terriglobia</taxon>
        <taxon>Terriglobales</taxon>
        <taxon>Acidobacteriaceae</taxon>
        <taxon>Bryocella</taxon>
    </lineage>
</organism>
<dbReference type="PROSITE" id="PS51898">
    <property type="entry name" value="TYR_RECOMBINASE"/>
    <property type="match status" value="1"/>
</dbReference>
<name>A0A1H6AGM0_9BACT</name>
<dbReference type="PROSITE" id="PS51900">
    <property type="entry name" value="CB"/>
    <property type="match status" value="1"/>
</dbReference>
<dbReference type="Pfam" id="PF00589">
    <property type="entry name" value="Phage_integrase"/>
    <property type="match status" value="1"/>
</dbReference>
<dbReference type="GO" id="GO:0006310">
    <property type="term" value="P:DNA recombination"/>
    <property type="evidence" value="ECO:0007669"/>
    <property type="project" value="UniProtKB-KW"/>
</dbReference>
<dbReference type="InterPro" id="IPR010998">
    <property type="entry name" value="Integrase_recombinase_N"/>
</dbReference>
<dbReference type="InterPro" id="IPR002104">
    <property type="entry name" value="Integrase_catalytic"/>
</dbReference>
<protein>
    <submittedName>
        <fullName evidence="8">Site-specific recombinase XerD</fullName>
    </submittedName>
</protein>
<evidence type="ECO:0000259" key="7">
    <source>
        <dbReference type="PROSITE" id="PS51900"/>
    </source>
</evidence>
<dbReference type="AlphaFoldDB" id="A0A1H6AGM0"/>
<dbReference type="InterPro" id="IPR044068">
    <property type="entry name" value="CB"/>
</dbReference>
<sequence length="395" mass="44725">MNKMTHTRERYQAGSLKIEKRRTGGDVWIYRWREYRSDGTSTYRKRIVGLVSELRTKSAAHKAIEGLKLDINAEVTKMPVTRTVAELISHYEEVELASGKHTLRVRQVYKHNLNDLILPRWGDYRLQDVTPVAVERWLAELPYAPATRTKVKGVFGTLFRHGMRYQWVATNPIALVRSSSKRVNAPDILTPLEIQAIVAELSEPARTVTKLAAITGMRRGELFGLKWQDLDFHGRAIHIRRSLVDQVEGLPKTETSRKPLPMSDGLAVTLSSWRERTDYAQPEDWVFASPVSFGEFPYWPDMMLRRHILPAATRLGIRKRIGWHTFRRTAATLLMSSGSSLKTTQELMRHATADITMELYAQAITEEKRQAQNALAALISGPAVALNEADSGAAA</sequence>
<feature type="domain" description="Core-binding (CB)" evidence="7">
    <location>
        <begin position="82"/>
        <end position="163"/>
    </location>
</feature>
<dbReference type="SUPFAM" id="SSF56349">
    <property type="entry name" value="DNA breaking-rejoining enzymes"/>
    <property type="match status" value="1"/>
</dbReference>
<evidence type="ECO:0000313" key="9">
    <source>
        <dbReference type="Proteomes" id="UP000236728"/>
    </source>
</evidence>
<dbReference type="PANTHER" id="PTHR30349">
    <property type="entry name" value="PHAGE INTEGRASE-RELATED"/>
    <property type="match status" value="1"/>
</dbReference>
<dbReference type="GO" id="GO:0015074">
    <property type="term" value="P:DNA integration"/>
    <property type="evidence" value="ECO:0007669"/>
    <property type="project" value="UniProtKB-KW"/>
</dbReference>
<gene>
    <name evidence="8" type="ORF">SAMN05421819_3098</name>
</gene>
<reference evidence="8 9" key="1">
    <citation type="submission" date="2016-10" db="EMBL/GenBank/DDBJ databases">
        <authorList>
            <person name="de Groot N.N."/>
        </authorList>
    </citation>
    <scope>NUCLEOTIDE SEQUENCE [LARGE SCALE GENOMIC DNA]</scope>
    <source>
        <strain evidence="8 9">DSM 22489</strain>
    </source>
</reference>
<keyword evidence="4" id="KW-0233">DNA recombination</keyword>
<evidence type="ECO:0000256" key="4">
    <source>
        <dbReference type="ARBA" id="ARBA00023172"/>
    </source>
</evidence>
<dbReference type="PANTHER" id="PTHR30349:SF64">
    <property type="entry name" value="PROPHAGE INTEGRASE INTD-RELATED"/>
    <property type="match status" value="1"/>
</dbReference>
<dbReference type="InterPro" id="IPR011010">
    <property type="entry name" value="DNA_brk_join_enz"/>
</dbReference>
<dbReference type="EMBL" id="FNVA01000005">
    <property type="protein sequence ID" value="SEG46906.1"/>
    <property type="molecule type" value="Genomic_DNA"/>
</dbReference>
<evidence type="ECO:0000259" key="6">
    <source>
        <dbReference type="PROSITE" id="PS51898"/>
    </source>
</evidence>
<dbReference type="Gene3D" id="1.10.443.10">
    <property type="entry name" value="Intergrase catalytic core"/>
    <property type="match status" value="1"/>
</dbReference>
<feature type="domain" description="Tyr recombinase" evidence="6">
    <location>
        <begin position="184"/>
        <end position="373"/>
    </location>
</feature>
<dbReference type="InterPro" id="IPR013762">
    <property type="entry name" value="Integrase-like_cat_sf"/>
</dbReference>
<dbReference type="RefSeq" id="WP_235011624.1">
    <property type="nucleotide sequence ID" value="NZ_FNVA01000005.1"/>
</dbReference>
<evidence type="ECO:0000256" key="3">
    <source>
        <dbReference type="ARBA" id="ARBA00023125"/>
    </source>
</evidence>
<accession>A0A1H6AGM0</accession>
<evidence type="ECO:0000256" key="5">
    <source>
        <dbReference type="PROSITE-ProRule" id="PRU01248"/>
    </source>
</evidence>
<keyword evidence="2" id="KW-0229">DNA integration</keyword>
<proteinExistence type="inferred from homology"/>
<dbReference type="GO" id="GO:0003677">
    <property type="term" value="F:DNA binding"/>
    <property type="evidence" value="ECO:0007669"/>
    <property type="project" value="UniProtKB-UniRule"/>
</dbReference>
<keyword evidence="3 5" id="KW-0238">DNA-binding</keyword>
<comment type="similarity">
    <text evidence="1">Belongs to the 'phage' integrase family.</text>
</comment>
<keyword evidence="9" id="KW-1185">Reference proteome</keyword>
<dbReference type="Gene3D" id="1.10.150.130">
    <property type="match status" value="1"/>
</dbReference>
<dbReference type="CDD" id="cd00397">
    <property type="entry name" value="DNA_BRE_C"/>
    <property type="match status" value="1"/>
</dbReference>
<dbReference type="InterPro" id="IPR050090">
    <property type="entry name" value="Tyrosine_recombinase_XerCD"/>
</dbReference>
<evidence type="ECO:0000256" key="1">
    <source>
        <dbReference type="ARBA" id="ARBA00008857"/>
    </source>
</evidence>